<sequence length="100" mass="10953">MNHVVVAGGCGGGGGDDSACVVSIVVVIIAAGVGVDVGGVVVLKFRGECYVLEVKYQWSDFTGCFNLRFEAYVTNFLEKPYLTNFIAEDTYHYTRREEKM</sequence>
<keyword evidence="1" id="KW-1133">Transmembrane helix</keyword>
<reference evidence="2" key="1">
    <citation type="submission" date="2023-08" db="EMBL/GenBank/DDBJ databases">
        <authorList>
            <person name="Alioto T."/>
            <person name="Alioto T."/>
            <person name="Gomez Garrido J."/>
        </authorList>
    </citation>
    <scope>NUCLEOTIDE SEQUENCE</scope>
</reference>
<name>A0AA36AIE2_OCTVU</name>
<accession>A0AA36AIE2</accession>
<dbReference type="AlphaFoldDB" id="A0AA36AIE2"/>
<dbReference type="EMBL" id="OX597814">
    <property type="protein sequence ID" value="CAI9715572.1"/>
    <property type="molecule type" value="Genomic_DNA"/>
</dbReference>
<keyword evidence="1" id="KW-0812">Transmembrane</keyword>
<organism evidence="2 3">
    <name type="scientific">Octopus vulgaris</name>
    <name type="common">Common octopus</name>
    <dbReference type="NCBI Taxonomy" id="6645"/>
    <lineage>
        <taxon>Eukaryota</taxon>
        <taxon>Metazoa</taxon>
        <taxon>Spiralia</taxon>
        <taxon>Lophotrochozoa</taxon>
        <taxon>Mollusca</taxon>
        <taxon>Cephalopoda</taxon>
        <taxon>Coleoidea</taxon>
        <taxon>Octopodiformes</taxon>
        <taxon>Octopoda</taxon>
        <taxon>Incirrata</taxon>
        <taxon>Octopodidae</taxon>
        <taxon>Octopus</taxon>
    </lineage>
</organism>
<evidence type="ECO:0000256" key="1">
    <source>
        <dbReference type="SAM" id="Phobius"/>
    </source>
</evidence>
<feature type="transmembrane region" description="Helical" evidence="1">
    <location>
        <begin position="21"/>
        <end position="43"/>
    </location>
</feature>
<dbReference type="Proteomes" id="UP001162480">
    <property type="component" value="Chromosome 1"/>
</dbReference>
<proteinExistence type="predicted"/>
<evidence type="ECO:0000313" key="3">
    <source>
        <dbReference type="Proteomes" id="UP001162480"/>
    </source>
</evidence>
<evidence type="ECO:0000313" key="2">
    <source>
        <dbReference type="EMBL" id="CAI9715572.1"/>
    </source>
</evidence>
<keyword evidence="1" id="KW-0472">Membrane</keyword>
<gene>
    <name evidence="2" type="ORF">OCTVUL_1B010253</name>
</gene>
<keyword evidence="3" id="KW-1185">Reference proteome</keyword>
<protein>
    <submittedName>
        <fullName evidence="2">Uncharacterized protein</fullName>
    </submittedName>
</protein>